<comment type="subcellular location">
    <subcellularLocation>
        <location evidence="11">Cell membrane</location>
        <topology evidence="11">Single-pass membrane protein</topology>
    </subcellularLocation>
</comment>
<dbReference type="EMBL" id="CP010994">
    <property type="protein sequence ID" value="AMN35423.1"/>
    <property type="molecule type" value="Genomic_DNA"/>
</dbReference>
<dbReference type="RefSeq" id="WP_061427500.1">
    <property type="nucleotide sequence ID" value="NZ_CATNZO010000001.1"/>
</dbReference>
<keyword evidence="7 11" id="KW-0630">Potassium</keyword>
<comment type="similarity">
    <text evidence="11">Belongs to the KdpC family.</text>
</comment>
<evidence type="ECO:0000256" key="5">
    <source>
        <dbReference type="ARBA" id="ARBA00022741"/>
    </source>
</evidence>
<evidence type="ECO:0000256" key="4">
    <source>
        <dbReference type="ARBA" id="ARBA00022692"/>
    </source>
</evidence>
<organism evidence="12 13">
    <name type="scientific">Clostridium perfringens</name>
    <dbReference type="NCBI Taxonomy" id="1502"/>
    <lineage>
        <taxon>Bacteria</taxon>
        <taxon>Bacillati</taxon>
        <taxon>Bacillota</taxon>
        <taxon>Clostridia</taxon>
        <taxon>Eubacteriales</taxon>
        <taxon>Clostridiaceae</taxon>
        <taxon>Clostridium</taxon>
    </lineage>
</organism>
<protein>
    <recommendedName>
        <fullName evidence="11">Potassium-transporting ATPase KdpC subunit</fullName>
    </recommendedName>
    <alternativeName>
        <fullName evidence="11">ATP phosphohydrolase [potassium-transporting] C chain</fullName>
    </alternativeName>
    <alternativeName>
        <fullName evidence="11">Potassium-binding and translocating subunit C</fullName>
    </alternativeName>
    <alternativeName>
        <fullName evidence="11">Potassium-translocating ATPase C chain</fullName>
    </alternativeName>
</protein>
<sequence length="198" mass="22147">MKIIRKSILAVLIFTILCGIIYPVSTTVLAQVLFKEEANGSIIEVDGKKYGSELLGQQFTDNKYLWGRIMNINVEMFKDSNGNPLMYSSPSNLSPASEEYEKLVKERVERIRSYNKGKKEEPIPVDLVTSSGSGLDPHISVAAAKYQVDRIAKERNLSVDYVNEIIDKYTTGRLLGVFGEKTVNVLKVNLALDGILRE</sequence>
<dbReference type="AlphaFoldDB" id="A0A127EHM4"/>
<keyword evidence="5 11" id="KW-0547">Nucleotide-binding</keyword>
<dbReference type="PATRIC" id="fig|1502.177.peg.1322"/>
<proteinExistence type="inferred from homology"/>
<dbReference type="InterPro" id="IPR003820">
    <property type="entry name" value="KdpC"/>
</dbReference>
<evidence type="ECO:0000256" key="2">
    <source>
        <dbReference type="ARBA" id="ARBA00022475"/>
    </source>
</evidence>
<dbReference type="GO" id="GO:0008556">
    <property type="term" value="F:P-type potassium transmembrane transporter activity"/>
    <property type="evidence" value="ECO:0007669"/>
    <property type="project" value="InterPro"/>
</dbReference>
<reference evidence="12 13" key="1">
    <citation type="journal article" date="2016" name="PLoS ONE">
        <title>Plasmid Characterization and Chromosome Analysis of Two netF+ Clostridium perfringens Isolates Associated with Foal and Canine Necrotizing Enteritis.</title>
        <authorList>
            <person name="Mehdizadeh Gohari I."/>
            <person name="Kropinski A.M."/>
            <person name="Weese S.J."/>
            <person name="Parreira V.R."/>
            <person name="Whitehead A.E."/>
            <person name="Boerlin P."/>
            <person name="Prescott J.F."/>
        </authorList>
    </citation>
    <scope>NUCLEOTIDE SEQUENCE [LARGE SCALE GENOMIC DNA]</scope>
    <source>
        <strain evidence="12 13">JP838</strain>
    </source>
</reference>
<evidence type="ECO:0000256" key="1">
    <source>
        <dbReference type="ARBA" id="ARBA00022448"/>
    </source>
</evidence>
<dbReference type="GO" id="GO:0016787">
    <property type="term" value="F:hydrolase activity"/>
    <property type="evidence" value="ECO:0007669"/>
    <property type="project" value="UniProtKB-KW"/>
</dbReference>
<comment type="subunit">
    <text evidence="11">The system is composed of three essential subunits: KdpA, KdpB and KdpC.</text>
</comment>
<comment type="function">
    <text evidence="11">Part of the high-affinity ATP-driven potassium transport (or Kdp) system, which catalyzes the hydrolysis of ATP coupled with the electrogenic transport of potassium into the cytoplasm. This subunit acts as a catalytic chaperone that increases the ATP-binding affinity of the ATP-hydrolyzing subunit KdpB by the formation of a transient KdpB/KdpC/ATP ternary complex.</text>
</comment>
<dbReference type="GO" id="GO:0005886">
    <property type="term" value="C:plasma membrane"/>
    <property type="evidence" value="ECO:0007669"/>
    <property type="project" value="UniProtKB-SubCell"/>
</dbReference>
<evidence type="ECO:0000313" key="12">
    <source>
        <dbReference type="EMBL" id="AMN35423.1"/>
    </source>
</evidence>
<evidence type="ECO:0000256" key="6">
    <source>
        <dbReference type="ARBA" id="ARBA00022840"/>
    </source>
</evidence>
<dbReference type="Proteomes" id="UP000070260">
    <property type="component" value="Chromosome"/>
</dbReference>
<dbReference type="GO" id="GO:0005524">
    <property type="term" value="F:ATP binding"/>
    <property type="evidence" value="ECO:0007669"/>
    <property type="project" value="UniProtKB-UniRule"/>
</dbReference>
<gene>
    <name evidence="11" type="primary">kdpC</name>
    <name evidence="12" type="ORF">JFP838_06525</name>
</gene>
<dbReference type="PIRSF" id="PIRSF001296">
    <property type="entry name" value="K_ATPase_KdpC"/>
    <property type="match status" value="1"/>
</dbReference>
<keyword evidence="9 11" id="KW-0406">Ion transport</keyword>
<keyword evidence="2 11" id="KW-1003">Cell membrane</keyword>
<evidence type="ECO:0000256" key="8">
    <source>
        <dbReference type="ARBA" id="ARBA00022989"/>
    </source>
</evidence>
<evidence type="ECO:0000256" key="3">
    <source>
        <dbReference type="ARBA" id="ARBA00022538"/>
    </source>
</evidence>
<evidence type="ECO:0000256" key="10">
    <source>
        <dbReference type="ARBA" id="ARBA00023136"/>
    </source>
</evidence>
<dbReference type="OrthoDB" id="9809491at2"/>
<keyword evidence="3 11" id="KW-0633">Potassium transport</keyword>
<keyword evidence="6 11" id="KW-0067">ATP-binding</keyword>
<name>A0A127EHM4_CLOPF</name>
<accession>A0A127EHM4</accession>
<dbReference type="NCBIfam" id="NF001454">
    <property type="entry name" value="PRK00315.1"/>
    <property type="match status" value="1"/>
</dbReference>
<keyword evidence="10 11" id="KW-0472">Membrane</keyword>
<dbReference type="PANTHER" id="PTHR30042">
    <property type="entry name" value="POTASSIUM-TRANSPORTING ATPASE C CHAIN"/>
    <property type="match status" value="1"/>
</dbReference>
<keyword evidence="12" id="KW-0378">Hydrolase</keyword>
<evidence type="ECO:0000313" key="13">
    <source>
        <dbReference type="Proteomes" id="UP000070260"/>
    </source>
</evidence>
<evidence type="ECO:0000256" key="7">
    <source>
        <dbReference type="ARBA" id="ARBA00022958"/>
    </source>
</evidence>
<dbReference type="Pfam" id="PF02669">
    <property type="entry name" value="KdpC"/>
    <property type="match status" value="1"/>
</dbReference>
<dbReference type="PANTHER" id="PTHR30042:SF2">
    <property type="entry name" value="POTASSIUM-TRANSPORTING ATPASE KDPC SUBUNIT"/>
    <property type="match status" value="1"/>
</dbReference>
<evidence type="ECO:0000256" key="9">
    <source>
        <dbReference type="ARBA" id="ARBA00023065"/>
    </source>
</evidence>
<dbReference type="NCBIfam" id="TIGR00681">
    <property type="entry name" value="kdpC"/>
    <property type="match status" value="1"/>
</dbReference>
<evidence type="ECO:0000256" key="11">
    <source>
        <dbReference type="HAMAP-Rule" id="MF_00276"/>
    </source>
</evidence>
<keyword evidence="4 11" id="KW-0812">Transmembrane</keyword>
<keyword evidence="1 11" id="KW-0813">Transport</keyword>
<keyword evidence="8 11" id="KW-1133">Transmembrane helix</keyword>
<dbReference type="HAMAP" id="MF_00276">
    <property type="entry name" value="KdpC"/>
    <property type="match status" value="1"/>
</dbReference>